<dbReference type="Proteomes" id="UP000628775">
    <property type="component" value="Unassembled WGS sequence"/>
</dbReference>
<feature type="transmembrane region" description="Helical" evidence="1">
    <location>
        <begin position="52"/>
        <end position="69"/>
    </location>
</feature>
<organism evidence="2 3">
    <name type="scientific">Pullulanibacillus camelliae</name>
    <dbReference type="NCBI Taxonomy" id="1707096"/>
    <lineage>
        <taxon>Bacteria</taxon>
        <taxon>Bacillati</taxon>
        <taxon>Bacillota</taxon>
        <taxon>Bacilli</taxon>
        <taxon>Bacillales</taxon>
        <taxon>Sporolactobacillaceae</taxon>
        <taxon>Pullulanibacillus</taxon>
    </lineage>
</organism>
<keyword evidence="1" id="KW-0472">Membrane</keyword>
<accession>A0A8J3DW92</accession>
<dbReference type="RefSeq" id="WP_229672515.1">
    <property type="nucleotide sequence ID" value="NZ_BMIR01000009.1"/>
</dbReference>
<protein>
    <submittedName>
        <fullName evidence="2">Uncharacterized protein</fullName>
    </submittedName>
</protein>
<keyword evidence="1" id="KW-0812">Transmembrane</keyword>
<comment type="caution">
    <text evidence="2">The sequence shown here is derived from an EMBL/GenBank/DDBJ whole genome shotgun (WGS) entry which is preliminary data.</text>
</comment>
<evidence type="ECO:0000256" key="1">
    <source>
        <dbReference type="SAM" id="Phobius"/>
    </source>
</evidence>
<reference evidence="2" key="2">
    <citation type="submission" date="2020-09" db="EMBL/GenBank/DDBJ databases">
        <authorList>
            <person name="Sun Q."/>
            <person name="Zhou Y."/>
        </authorList>
    </citation>
    <scope>NUCLEOTIDE SEQUENCE</scope>
    <source>
        <strain evidence="2">CGMCC 1.15371</strain>
    </source>
</reference>
<feature type="transmembrane region" description="Helical" evidence="1">
    <location>
        <begin position="27"/>
        <end position="45"/>
    </location>
</feature>
<keyword evidence="1" id="KW-1133">Transmembrane helix</keyword>
<evidence type="ECO:0000313" key="3">
    <source>
        <dbReference type="Proteomes" id="UP000628775"/>
    </source>
</evidence>
<keyword evidence="3" id="KW-1185">Reference proteome</keyword>
<proteinExistence type="predicted"/>
<dbReference type="AlphaFoldDB" id="A0A8J3DW92"/>
<dbReference type="EMBL" id="BMIR01000009">
    <property type="protein sequence ID" value="GGE43238.1"/>
    <property type="molecule type" value="Genomic_DNA"/>
</dbReference>
<gene>
    <name evidence="2" type="ORF">GCM10011391_22580</name>
</gene>
<name>A0A8J3DW92_9BACL</name>
<reference evidence="2" key="1">
    <citation type="journal article" date="2014" name="Int. J. Syst. Evol. Microbiol.">
        <title>Complete genome sequence of Corynebacterium casei LMG S-19264T (=DSM 44701T), isolated from a smear-ripened cheese.</title>
        <authorList>
            <consortium name="US DOE Joint Genome Institute (JGI-PGF)"/>
            <person name="Walter F."/>
            <person name="Albersmeier A."/>
            <person name="Kalinowski J."/>
            <person name="Ruckert C."/>
        </authorList>
    </citation>
    <scope>NUCLEOTIDE SEQUENCE</scope>
    <source>
        <strain evidence="2">CGMCC 1.15371</strain>
    </source>
</reference>
<evidence type="ECO:0000313" key="2">
    <source>
        <dbReference type="EMBL" id="GGE43238.1"/>
    </source>
</evidence>
<sequence>MVLGISARIIAKAISGISDAFTGSDSGVSGLGIGCIIVSILVLFLPALLTKNVYFFGGIILICGILNIVL</sequence>